<dbReference type="OrthoDB" id="2962993at2759"/>
<organism evidence="9 10">
    <name type="scientific">Colletotrichum orchidophilum</name>
    <dbReference type="NCBI Taxonomy" id="1209926"/>
    <lineage>
        <taxon>Eukaryota</taxon>
        <taxon>Fungi</taxon>
        <taxon>Dikarya</taxon>
        <taxon>Ascomycota</taxon>
        <taxon>Pezizomycotina</taxon>
        <taxon>Sordariomycetes</taxon>
        <taxon>Hypocreomycetidae</taxon>
        <taxon>Glomerellales</taxon>
        <taxon>Glomerellaceae</taxon>
        <taxon>Colletotrichum</taxon>
    </lineage>
</organism>
<evidence type="ECO:0000256" key="3">
    <source>
        <dbReference type="ARBA" id="ARBA00022692"/>
    </source>
</evidence>
<proteinExistence type="predicted"/>
<feature type="transmembrane region" description="Helical" evidence="7">
    <location>
        <begin position="156"/>
        <end position="175"/>
    </location>
</feature>
<feature type="transmembrane region" description="Helical" evidence="7">
    <location>
        <begin position="219"/>
        <end position="241"/>
    </location>
</feature>
<feature type="transmembrane region" description="Helical" evidence="7">
    <location>
        <begin position="353"/>
        <end position="372"/>
    </location>
</feature>
<feature type="transmembrane region" description="Helical" evidence="7">
    <location>
        <begin position="294"/>
        <end position="314"/>
    </location>
</feature>
<dbReference type="GO" id="GO:0022857">
    <property type="term" value="F:transmembrane transporter activity"/>
    <property type="evidence" value="ECO:0007669"/>
    <property type="project" value="InterPro"/>
</dbReference>
<evidence type="ECO:0000256" key="5">
    <source>
        <dbReference type="ARBA" id="ARBA00023136"/>
    </source>
</evidence>
<dbReference type="GeneID" id="34564265"/>
<evidence type="ECO:0000313" key="9">
    <source>
        <dbReference type="EMBL" id="OHE93532.1"/>
    </source>
</evidence>
<feature type="domain" description="Major facilitator superfamily (MFS) profile" evidence="8">
    <location>
        <begin position="60"/>
        <end position="505"/>
    </location>
</feature>
<keyword evidence="3 7" id="KW-0812">Transmembrane</keyword>
<dbReference type="EMBL" id="MJBS01000117">
    <property type="protein sequence ID" value="OHE93532.1"/>
    <property type="molecule type" value="Genomic_DNA"/>
</dbReference>
<feature type="transmembrane region" description="Helical" evidence="7">
    <location>
        <begin position="326"/>
        <end position="346"/>
    </location>
</feature>
<accession>A0A1G4AWV7</accession>
<dbReference type="AlphaFoldDB" id="A0A1G4AWV7"/>
<comment type="subcellular location">
    <subcellularLocation>
        <location evidence="1">Membrane</location>
        <topology evidence="1">Multi-pass membrane protein</topology>
    </subcellularLocation>
</comment>
<dbReference type="Gene3D" id="1.20.1250.20">
    <property type="entry name" value="MFS general substrate transporter like domains"/>
    <property type="match status" value="2"/>
</dbReference>
<feature type="transmembrane region" description="Helical" evidence="7">
    <location>
        <begin position="446"/>
        <end position="467"/>
    </location>
</feature>
<feature type="region of interest" description="Disordered" evidence="6">
    <location>
        <begin position="1"/>
        <end position="21"/>
    </location>
</feature>
<dbReference type="InterPro" id="IPR011701">
    <property type="entry name" value="MFS"/>
</dbReference>
<keyword evidence="5 7" id="KW-0472">Membrane</keyword>
<evidence type="ECO:0000256" key="4">
    <source>
        <dbReference type="ARBA" id="ARBA00022989"/>
    </source>
</evidence>
<evidence type="ECO:0000256" key="6">
    <source>
        <dbReference type="SAM" id="MobiDB-lite"/>
    </source>
</evidence>
<dbReference type="Pfam" id="PF07690">
    <property type="entry name" value="MFS_1"/>
    <property type="match status" value="1"/>
</dbReference>
<reference evidence="9 10" key="1">
    <citation type="submission" date="2016-09" db="EMBL/GenBank/DDBJ databases">
        <authorList>
            <person name="Capua I."/>
            <person name="De Benedictis P."/>
            <person name="Joannis T."/>
            <person name="Lombin L.H."/>
            <person name="Cattoli G."/>
        </authorList>
    </citation>
    <scope>NUCLEOTIDE SEQUENCE [LARGE SCALE GENOMIC DNA]</scope>
    <source>
        <strain evidence="9 10">IMI 309357</strain>
    </source>
</reference>
<keyword evidence="4 7" id="KW-1133">Transmembrane helix</keyword>
<dbReference type="SUPFAM" id="SSF103473">
    <property type="entry name" value="MFS general substrate transporter"/>
    <property type="match status" value="1"/>
</dbReference>
<keyword evidence="2" id="KW-0813">Transport</keyword>
<dbReference type="Proteomes" id="UP000176998">
    <property type="component" value="Unassembled WGS sequence"/>
</dbReference>
<feature type="transmembrane region" description="Helical" evidence="7">
    <location>
        <begin position="187"/>
        <end position="207"/>
    </location>
</feature>
<evidence type="ECO:0000313" key="10">
    <source>
        <dbReference type="Proteomes" id="UP000176998"/>
    </source>
</evidence>
<evidence type="ECO:0000256" key="2">
    <source>
        <dbReference type="ARBA" id="ARBA00022448"/>
    </source>
</evidence>
<comment type="caution">
    <text evidence="9">The sequence shown here is derived from an EMBL/GenBank/DDBJ whole genome shotgun (WGS) entry which is preliminary data.</text>
</comment>
<feature type="transmembrane region" description="Helical" evidence="7">
    <location>
        <begin position="126"/>
        <end position="144"/>
    </location>
</feature>
<name>A0A1G4AWV7_9PEZI</name>
<dbReference type="PANTHER" id="PTHR43791:SF19">
    <property type="entry name" value="TRANSPORTER, PUTATIVE (AFU_ORTHOLOGUE AFUA_1G01812)-RELATED"/>
    <property type="match status" value="1"/>
</dbReference>
<protein>
    <submittedName>
        <fullName evidence="9">Major facilitator superfamily transporter</fullName>
    </submittedName>
</protein>
<dbReference type="InterPro" id="IPR020846">
    <property type="entry name" value="MFS_dom"/>
</dbReference>
<sequence>MDPYGKHDPEVNESSDEKPIDSQFEQAQMLADLPDPDAGKSAEERAAIDKKLMWKVDLWLVPWLSLLYLLSFLDRTNIGNARLAGMEDDLHMNGTDYNMSLTIFFISYAVFEPATNALLKRLTPRIFFTGIIIVWGMIMTLMGLCTNFSGLLAARWFLGIAEAGLFPGVNYYLSCWYKGSEIGVRSAVFFSAAALAGSFGGLLAAAIAKMDGIGGKPGWAWIFIIEGLATIFVGIFCWWMVFDWPEGARFLTPDERIRVQRRLIADKQGRTAEDFDKRHIYAAMKDWKTYGYMVIYMGCLVPLYAFSLFLPTILRAMGHTGTKAQLLSVPPYAVAAALTVTVGVIADKTRWRGYCNVATVTIGIVGFAMLIASTNPQIQYAGTFLGAAGIYPTISNTLSWVINNTEGSLKRAFVLGMVVGWGNLNGVVSSNIYIKTESPRYLTGHGVVLGYQVLFLLGGSIFMHFALRVANDRRKSGKMDAQWAGMTDEQRWVAGDKRPDFMYTL</sequence>
<keyword evidence="10" id="KW-1185">Reference proteome</keyword>
<dbReference type="RefSeq" id="XP_022470697.1">
    <property type="nucleotide sequence ID" value="XM_022622755.1"/>
</dbReference>
<dbReference type="FunFam" id="1.20.1250.20:FF:000068">
    <property type="entry name" value="MFS general substrate transporter"/>
    <property type="match status" value="1"/>
</dbReference>
<dbReference type="GO" id="GO:0016020">
    <property type="term" value="C:membrane"/>
    <property type="evidence" value="ECO:0007669"/>
    <property type="project" value="UniProtKB-SubCell"/>
</dbReference>
<dbReference type="FunFam" id="1.20.1250.20:FF:000034">
    <property type="entry name" value="MFS general substrate transporter"/>
    <property type="match status" value="1"/>
</dbReference>
<dbReference type="InterPro" id="IPR036259">
    <property type="entry name" value="MFS_trans_sf"/>
</dbReference>
<dbReference type="PANTHER" id="PTHR43791">
    <property type="entry name" value="PERMEASE-RELATED"/>
    <property type="match status" value="1"/>
</dbReference>
<feature type="transmembrane region" description="Helical" evidence="7">
    <location>
        <begin position="378"/>
        <end position="401"/>
    </location>
</feature>
<feature type="compositionally biased region" description="Basic and acidic residues" evidence="6">
    <location>
        <begin position="1"/>
        <end position="20"/>
    </location>
</feature>
<feature type="transmembrane region" description="Helical" evidence="7">
    <location>
        <begin position="413"/>
        <end position="434"/>
    </location>
</feature>
<evidence type="ECO:0000256" key="7">
    <source>
        <dbReference type="SAM" id="Phobius"/>
    </source>
</evidence>
<gene>
    <name evidence="9" type="ORF">CORC01_11129</name>
</gene>
<feature type="transmembrane region" description="Helical" evidence="7">
    <location>
        <begin position="99"/>
        <end position="119"/>
    </location>
</feature>
<dbReference type="PROSITE" id="PS50850">
    <property type="entry name" value="MFS"/>
    <property type="match status" value="1"/>
</dbReference>
<evidence type="ECO:0000259" key="8">
    <source>
        <dbReference type="PROSITE" id="PS50850"/>
    </source>
</evidence>
<evidence type="ECO:0000256" key="1">
    <source>
        <dbReference type="ARBA" id="ARBA00004141"/>
    </source>
</evidence>